<dbReference type="Pfam" id="PF25559">
    <property type="entry name" value="DUF7931"/>
    <property type="match status" value="1"/>
</dbReference>
<dbReference type="Proteomes" id="UP000238390">
    <property type="component" value="Chromosome"/>
</dbReference>
<dbReference type="InterPro" id="IPR057691">
    <property type="entry name" value="DUF7931"/>
</dbReference>
<protein>
    <recommendedName>
        <fullName evidence="2">DUF7931 domain-containing protein</fullName>
    </recommendedName>
</protein>
<keyword evidence="4" id="KW-1185">Reference proteome</keyword>
<sequence length="207" mass="23277">MHDDAPESAPADLPAIEFSSPGRFAVHNPASDAAPAQSPEAAPFRLGEHQPLERFEQPQQARAHALALLQQARRSLCLYSPDLEPWLYHHSSVQDACTRFLLANPRNRLRILVGDSTQAVRNGHRLITLSRRLSSNCLIRRLNPDYPREDDAFLLADEQGLLLRPHSAQPAGYACYRAAGRVRQFQARFERAWNTSLSDPDLRSLLL</sequence>
<feature type="region of interest" description="Disordered" evidence="1">
    <location>
        <begin position="21"/>
        <end position="40"/>
    </location>
</feature>
<evidence type="ECO:0000256" key="1">
    <source>
        <dbReference type="SAM" id="MobiDB-lite"/>
    </source>
</evidence>
<evidence type="ECO:0000313" key="3">
    <source>
        <dbReference type="EMBL" id="AVK06007.1"/>
    </source>
</evidence>
<name>A0A2R3IWL6_9PSED</name>
<evidence type="ECO:0000313" key="4">
    <source>
        <dbReference type="Proteomes" id="UP000238390"/>
    </source>
</evidence>
<reference evidence="3 4" key="1">
    <citation type="submission" date="2018-02" db="EMBL/GenBank/DDBJ databases">
        <title>FDA/CDC Antimicrobial Resistant Isolate Bank Genome Sequencing.</title>
        <authorList>
            <person name="Benahmed F.H."/>
            <person name="Lutgring J.D."/>
            <person name="Yoo B."/>
            <person name="Machado M."/>
            <person name="Brown A."/>
            <person name="McAllister G."/>
            <person name="Perry A."/>
            <person name="Halpin A.L."/>
            <person name="Vavikolanu K."/>
            <person name="Ott S."/>
            <person name="Zhao X."/>
            <person name="Tallon L.J."/>
            <person name="Sadzewicz L."/>
            <person name="Aluvathingal J."/>
            <person name="Nadendla S."/>
            <person name="Voskania-kordi A."/>
            <person name="Simonyan V."/>
            <person name="Patel J."/>
            <person name="Shawar R.M."/>
        </authorList>
    </citation>
    <scope>NUCLEOTIDE SEQUENCE [LARGE SCALE GENOMIC DNA]</scope>
    <source>
        <strain evidence="3 4">AR_0356</strain>
    </source>
</reference>
<accession>A0A2R3IWL6</accession>
<dbReference type="RefSeq" id="WP_058146674.1">
    <property type="nucleotide sequence ID" value="NZ_CP027169.1"/>
</dbReference>
<evidence type="ECO:0000259" key="2">
    <source>
        <dbReference type="Pfam" id="PF25559"/>
    </source>
</evidence>
<proteinExistence type="predicted"/>
<gene>
    <name evidence="3" type="ORF">CSB93_3841</name>
</gene>
<dbReference type="AlphaFoldDB" id="A0A2R3IWL6"/>
<feature type="domain" description="DUF7931" evidence="2">
    <location>
        <begin position="58"/>
        <end position="205"/>
    </location>
</feature>
<dbReference type="EMBL" id="CP027169">
    <property type="protein sequence ID" value="AVK06007.1"/>
    <property type="molecule type" value="Genomic_DNA"/>
</dbReference>
<organism evidence="3 4">
    <name type="scientific">Pseudomonas paraeruginosa</name>
    <dbReference type="NCBI Taxonomy" id="2994495"/>
    <lineage>
        <taxon>Bacteria</taxon>
        <taxon>Pseudomonadati</taxon>
        <taxon>Pseudomonadota</taxon>
        <taxon>Gammaproteobacteria</taxon>
        <taxon>Pseudomonadales</taxon>
        <taxon>Pseudomonadaceae</taxon>
        <taxon>Pseudomonas</taxon>
    </lineage>
</organism>